<dbReference type="GO" id="GO:0005811">
    <property type="term" value="C:lipid droplet"/>
    <property type="evidence" value="ECO:0007669"/>
    <property type="project" value="TreeGrafter"/>
</dbReference>
<gene>
    <name evidence="4" type="ORF">BXYJ_LOCUS14124</name>
</gene>
<reference evidence="7" key="1">
    <citation type="submission" date="2016-11" db="UniProtKB">
        <authorList>
            <consortium name="WormBaseParasite"/>
        </authorList>
    </citation>
    <scope>IDENTIFICATION</scope>
</reference>
<evidence type="ECO:0000313" key="6">
    <source>
        <dbReference type="Proteomes" id="UP000659654"/>
    </source>
</evidence>
<feature type="active site" description="Nucleophile" evidence="2">
    <location>
        <position position="209"/>
    </location>
</feature>
<dbReference type="Pfam" id="PF01734">
    <property type="entry name" value="Patatin"/>
    <property type="match status" value="1"/>
</dbReference>
<keyword evidence="6" id="KW-1185">Reference proteome</keyword>
<proteinExistence type="predicted"/>
<evidence type="ECO:0000259" key="3">
    <source>
        <dbReference type="PROSITE" id="PS51635"/>
    </source>
</evidence>
<dbReference type="OrthoDB" id="197155at2759"/>
<evidence type="ECO:0000313" key="5">
    <source>
        <dbReference type="Proteomes" id="UP000095284"/>
    </source>
</evidence>
<dbReference type="GO" id="GO:0005737">
    <property type="term" value="C:cytoplasm"/>
    <property type="evidence" value="ECO:0007669"/>
    <property type="project" value="TreeGrafter"/>
</dbReference>
<dbReference type="InterPro" id="IPR033562">
    <property type="entry name" value="PLPL"/>
</dbReference>
<feature type="short sequence motif" description="GXGXXG" evidence="2">
    <location>
        <begin position="176"/>
        <end position="181"/>
    </location>
</feature>
<evidence type="ECO:0000313" key="7">
    <source>
        <dbReference type="WBParaSite" id="BXY_1390000.1"/>
    </source>
</evidence>
<dbReference type="Proteomes" id="UP000582659">
    <property type="component" value="Unassembled WGS sequence"/>
</dbReference>
<dbReference type="InterPro" id="IPR002641">
    <property type="entry name" value="PNPLA_dom"/>
</dbReference>
<dbReference type="EMBL" id="CAJFDI010000006">
    <property type="protein sequence ID" value="CAD5234033.1"/>
    <property type="molecule type" value="Genomic_DNA"/>
</dbReference>
<dbReference type="eggNOG" id="KOG3773">
    <property type="taxonomic scope" value="Eukaryota"/>
</dbReference>
<feature type="short sequence motif" description="DGA/G" evidence="2">
    <location>
        <begin position="331"/>
        <end position="333"/>
    </location>
</feature>
<evidence type="ECO:0000313" key="4">
    <source>
        <dbReference type="EMBL" id="CAD5234033.1"/>
    </source>
</evidence>
<dbReference type="PANTHER" id="PTHR12406:SF38">
    <property type="entry name" value="PNPLA DOMAIN-CONTAINING PROTEIN"/>
    <property type="match status" value="1"/>
</dbReference>
<reference evidence="4" key="2">
    <citation type="submission" date="2020-09" db="EMBL/GenBank/DDBJ databases">
        <authorList>
            <person name="Kikuchi T."/>
        </authorList>
    </citation>
    <scope>NUCLEOTIDE SEQUENCE</scope>
    <source>
        <strain evidence="4">Ka4C1</strain>
    </source>
</reference>
<dbReference type="GO" id="GO:0016020">
    <property type="term" value="C:membrane"/>
    <property type="evidence" value="ECO:0007669"/>
    <property type="project" value="TreeGrafter"/>
</dbReference>
<sequence>MEDTDTSADSERKISKNRKRVAWKKKIASIQVAKALAKPVQAVKRICTNETEISRKVLRKSLRFITPISLSLRTPVAVDCFPKRRVTSSDSCYAGERKVSLPCEVSVNVDLSSISQNVDATTAETRSLNLELSCDDAERLRLAAGNDQKVRTLSAPWKGPVTPDTIPKEVALSCSGCGFLGTYHFGVMVCFQRHAKTLLSHVTRFSGASAGSLVACLMCYNPESLEAGLKQMYLLADELNSLKLGALTPGFYLNERLQKIIDKFLPDQLPEPRHKLYVSLTRQSDRSNVIVSDFRDRAHLVQCLLASCYIPMYSMGYYATPPEIDGNLYIDGGYTNNLPVFEDVPTITISPFSGSALIAPADSNLFEWRMSLGNQLMKVNMQNIVRGAQALFPPSSQVLHAYYEMGFRDGLKFLLQNGLLEREEGTAL</sequence>
<dbReference type="Proteomes" id="UP000659654">
    <property type="component" value="Unassembled WGS sequence"/>
</dbReference>
<keyword evidence="2" id="KW-0378">Hydrolase</keyword>
<feature type="domain" description="PNPLA" evidence="3">
    <location>
        <begin position="172"/>
        <end position="344"/>
    </location>
</feature>
<name>A0A1I7SLG7_BURXY</name>
<dbReference type="GO" id="GO:0004806">
    <property type="term" value="F:triacylglycerol lipase activity"/>
    <property type="evidence" value="ECO:0007669"/>
    <property type="project" value="TreeGrafter"/>
</dbReference>
<dbReference type="PROSITE" id="PS51635">
    <property type="entry name" value="PNPLA"/>
    <property type="match status" value="1"/>
</dbReference>
<feature type="active site" description="Proton acceptor" evidence="2">
    <location>
        <position position="331"/>
    </location>
</feature>
<dbReference type="SUPFAM" id="SSF52151">
    <property type="entry name" value="FabD/lysophospholipase-like"/>
    <property type="match status" value="1"/>
</dbReference>
<protein>
    <submittedName>
        <fullName evidence="4">(pine wood nematode) hypothetical protein</fullName>
    </submittedName>
    <submittedName>
        <fullName evidence="7">PNPLA domain-containing protein</fullName>
    </submittedName>
</protein>
<keyword evidence="2" id="KW-0442">Lipid degradation</keyword>
<evidence type="ECO:0000256" key="2">
    <source>
        <dbReference type="PROSITE-ProRule" id="PRU01161"/>
    </source>
</evidence>
<evidence type="ECO:0000256" key="1">
    <source>
        <dbReference type="ARBA" id="ARBA00023098"/>
    </source>
</evidence>
<feature type="short sequence motif" description="GXSXG" evidence="2">
    <location>
        <begin position="207"/>
        <end position="211"/>
    </location>
</feature>
<dbReference type="Gene3D" id="3.40.1090.10">
    <property type="entry name" value="Cytosolic phospholipase A2 catalytic domain"/>
    <property type="match status" value="1"/>
</dbReference>
<dbReference type="WBParaSite" id="BXY_1390000.1">
    <property type="protein sequence ID" value="BXY_1390000.1"/>
    <property type="gene ID" value="BXY_1390000"/>
</dbReference>
<dbReference type="EMBL" id="CAJFCV020000006">
    <property type="protein sequence ID" value="CAG9129583.1"/>
    <property type="molecule type" value="Genomic_DNA"/>
</dbReference>
<organism evidence="5 7">
    <name type="scientific">Bursaphelenchus xylophilus</name>
    <name type="common">Pinewood nematode worm</name>
    <name type="synonym">Aphelenchoides xylophilus</name>
    <dbReference type="NCBI Taxonomy" id="6326"/>
    <lineage>
        <taxon>Eukaryota</taxon>
        <taxon>Metazoa</taxon>
        <taxon>Ecdysozoa</taxon>
        <taxon>Nematoda</taxon>
        <taxon>Chromadorea</taxon>
        <taxon>Rhabditida</taxon>
        <taxon>Tylenchina</taxon>
        <taxon>Tylenchomorpha</taxon>
        <taxon>Aphelenchoidea</taxon>
        <taxon>Aphelenchoididae</taxon>
        <taxon>Bursaphelenchus</taxon>
    </lineage>
</organism>
<dbReference type="GO" id="GO:0055088">
    <property type="term" value="P:lipid homeostasis"/>
    <property type="evidence" value="ECO:0007669"/>
    <property type="project" value="TreeGrafter"/>
</dbReference>
<dbReference type="Proteomes" id="UP000095284">
    <property type="component" value="Unplaced"/>
</dbReference>
<dbReference type="GO" id="GO:0019433">
    <property type="term" value="P:triglyceride catabolic process"/>
    <property type="evidence" value="ECO:0007669"/>
    <property type="project" value="TreeGrafter"/>
</dbReference>
<accession>A0A1I7SLG7</accession>
<dbReference type="PANTHER" id="PTHR12406">
    <property type="entry name" value="CALCIUM-INDEPENDENT PHOSPHOLIPASE A2 IPLA2 -RELATED"/>
    <property type="match status" value="1"/>
</dbReference>
<keyword evidence="1 2" id="KW-0443">Lipid metabolism</keyword>
<dbReference type="InterPro" id="IPR016035">
    <property type="entry name" value="Acyl_Trfase/lysoPLipase"/>
</dbReference>
<dbReference type="AlphaFoldDB" id="A0A1I7SLG7"/>